<name>A0A1R3RAY6_ASPC5</name>
<reference evidence="11" key="1">
    <citation type="journal article" date="2017" name="Genome Biol.">
        <title>Comparative genomics reveals high biological diversity and specific adaptations in the industrially and medically important fungal genus Aspergillus.</title>
        <authorList>
            <person name="de Vries R.P."/>
            <person name="Riley R."/>
            <person name="Wiebenga A."/>
            <person name="Aguilar-Osorio G."/>
            <person name="Amillis S."/>
            <person name="Uchima C.A."/>
            <person name="Anderluh G."/>
            <person name="Asadollahi M."/>
            <person name="Askin M."/>
            <person name="Barry K."/>
            <person name="Battaglia E."/>
            <person name="Bayram O."/>
            <person name="Benocci T."/>
            <person name="Braus-Stromeyer S.A."/>
            <person name="Caldana C."/>
            <person name="Canovas D."/>
            <person name="Cerqueira G.C."/>
            <person name="Chen F."/>
            <person name="Chen W."/>
            <person name="Choi C."/>
            <person name="Clum A."/>
            <person name="Dos Santos R.A."/>
            <person name="Damasio A.R."/>
            <person name="Diallinas G."/>
            <person name="Emri T."/>
            <person name="Fekete E."/>
            <person name="Flipphi M."/>
            <person name="Freyberg S."/>
            <person name="Gallo A."/>
            <person name="Gournas C."/>
            <person name="Habgood R."/>
            <person name="Hainaut M."/>
            <person name="Harispe M.L."/>
            <person name="Henrissat B."/>
            <person name="Hilden K.S."/>
            <person name="Hope R."/>
            <person name="Hossain A."/>
            <person name="Karabika E."/>
            <person name="Karaffa L."/>
            <person name="Karanyi Z."/>
            <person name="Krasevec N."/>
            <person name="Kuo A."/>
            <person name="Kusch H."/>
            <person name="LaButti K."/>
            <person name="Lagendijk E.L."/>
            <person name="Lapidus A."/>
            <person name="Levasseur A."/>
            <person name="Lindquist E."/>
            <person name="Lipzen A."/>
            <person name="Logrieco A.F."/>
            <person name="MacCabe A."/>
            <person name="Maekelae M.R."/>
            <person name="Malavazi I."/>
            <person name="Melin P."/>
            <person name="Meyer V."/>
            <person name="Mielnichuk N."/>
            <person name="Miskei M."/>
            <person name="Molnar A.P."/>
            <person name="Mule G."/>
            <person name="Ngan C.Y."/>
            <person name="Orejas M."/>
            <person name="Orosz E."/>
            <person name="Ouedraogo J.P."/>
            <person name="Overkamp K.M."/>
            <person name="Park H.-S."/>
            <person name="Perrone G."/>
            <person name="Piumi F."/>
            <person name="Punt P.J."/>
            <person name="Ram A.F."/>
            <person name="Ramon A."/>
            <person name="Rauscher S."/>
            <person name="Record E."/>
            <person name="Riano-Pachon D.M."/>
            <person name="Robert V."/>
            <person name="Roehrig J."/>
            <person name="Ruller R."/>
            <person name="Salamov A."/>
            <person name="Salih N.S."/>
            <person name="Samson R.A."/>
            <person name="Sandor E."/>
            <person name="Sanguinetti M."/>
            <person name="Schuetze T."/>
            <person name="Sepcic K."/>
            <person name="Shelest E."/>
            <person name="Sherlock G."/>
            <person name="Sophianopoulou V."/>
            <person name="Squina F.M."/>
            <person name="Sun H."/>
            <person name="Susca A."/>
            <person name="Todd R.B."/>
            <person name="Tsang A."/>
            <person name="Unkles S.E."/>
            <person name="van de Wiele N."/>
            <person name="van Rossen-Uffink D."/>
            <person name="Oliveira J.V."/>
            <person name="Vesth T.C."/>
            <person name="Visser J."/>
            <person name="Yu J.-H."/>
            <person name="Zhou M."/>
            <person name="Andersen M.R."/>
            <person name="Archer D.B."/>
            <person name="Baker S.E."/>
            <person name="Benoit I."/>
            <person name="Brakhage A.A."/>
            <person name="Braus G.H."/>
            <person name="Fischer R."/>
            <person name="Frisvad J.C."/>
            <person name="Goldman G.H."/>
            <person name="Houbraken J."/>
            <person name="Oakley B."/>
            <person name="Pocsi I."/>
            <person name="Scazzocchio C."/>
            <person name="Seiboth B."/>
            <person name="vanKuyk P.A."/>
            <person name="Wortman J."/>
            <person name="Dyer P.S."/>
            <person name="Grigoriev I.V."/>
        </authorList>
    </citation>
    <scope>NUCLEOTIDE SEQUENCE [LARGE SCALE GENOMIC DNA]</scope>
    <source>
        <strain evidence="11">ITEM 5010</strain>
    </source>
</reference>
<dbReference type="InterPro" id="IPR036864">
    <property type="entry name" value="Zn2-C6_fun-type_DNA-bd_sf"/>
</dbReference>
<dbReference type="Pfam" id="PF11951">
    <property type="entry name" value="Fungal_trans_2"/>
    <property type="match status" value="1"/>
</dbReference>
<dbReference type="CDD" id="cd00067">
    <property type="entry name" value="GAL4"/>
    <property type="match status" value="1"/>
</dbReference>
<keyword evidence="11" id="KW-1185">Reference proteome</keyword>
<dbReference type="GO" id="GO:0000981">
    <property type="term" value="F:DNA-binding transcription factor activity, RNA polymerase II-specific"/>
    <property type="evidence" value="ECO:0007669"/>
    <property type="project" value="InterPro"/>
</dbReference>
<evidence type="ECO:0000256" key="4">
    <source>
        <dbReference type="ARBA" id="ARBA00023125"/>
    </source>
</evidence>
<accession>A0A1R3RAY6</accession>
<feature type="compositionally biased region" description="Basic and acidic residues" evidence="7">
    <location>
        <begin position="230"/>
        <end position="241"/>
    </location>
</feature>
<keyword evidence="8" id="KW-1133">Transmembrane helix</keyword>
<dbReference type="Proteomes" id="UP000188318">
    <property type="component" value="Unassembled WGS sequence"/>
</dbReference>
<evidence type="ECO:0000256" key="2">
    <source>
        <dbReference type="ARBA" id="ARBA00022833"/>
    </source>
</evidence>
<keyword evidence="1" id="KW-0479">Metal-binding</keyword>
<dbReference type="InterPro" id="IPR021858">
    <property type="entry name" value="Fun_TF"/>
</dbReference>
<keyword evidence="8" id="KW-0812">Transmembrane</keyword>
<evidence type="ECO:0000256" key="1">
    <source>
        <dbReference type="ARBA" id="ARBA00022723"/>
    </source>
</evidence>
<keyword evidence="5" id="KW-0804">Transcription</keyword>
<dbReference type="OMA" id="TIRVSHI"/>
<keyword evidence="8" id="KW-0472">Membrane</keyword>
<dbReference type="Pfam" id="PF00172">
    <property type="entry name" value="Zn_clus"/>
    <property type="match status" value="1"/>
</dbReference>
<dbReference type="GO" id="GO:0008270">
    <property type="term" value="F:zinc ion binding"/>
    <property type="evidence" value="ECO:0007669"/>
    <property type="project" value="InterPro"/>
</dbReference>
<sequence length="761" mass="86794">MAMICGLTTVASVVAFTCAIIALILGALSWSRTASLFLPFPQWIPVITTLFPPITALALYLANRLSSTARADNAHSLNHWQRLFPIADHLHSIISTIIATVALAYLYPENILTCRLEQEWQEYFRSKDAQPIRTIQDEFRCCGFRSIHDRAWPFKDRTHGDDACEVQLGYGQSCLVPWMQQQQSASWMVFAAAVLTLLMKVAFYQAMRNRTSWMNTQFGRQAPERQRITHGDTADDAEGGRHGTFLPRAHPRYDNEWNERQQPTMGPRSKGLKVFSSRSRTGCRTCRARRIKCDETPGSSCTNCTSTGRTCDGYPIFQLPAKARFRPGLRHIDINLPGMTSDERRCLAFFQNHTMPMMTGLFDSELWQRIVLQMSQAEPSVGHAVAALGALHEDDEMMSGAVVKKSQSKDYRLFALEQYGRAITALRQRLGSNDPQLRVTALVCCIIFIFFEFFQENYRSAVLHLRNGVYILVQNTGPQARSSILTRLETSTAETALIRTFAHLTVQAAHFDSSDSVIKLHPSDMHLAEFQYDGLELESLQDAKDKLDPMINNMVRFWPRCEAALRDHSTDYAALCLEQQTQYTNLQHHIRAFETFLSRYRPTTAKETRSIDIICLYQIILTTGIESFLELRETAYDQYQDEWKRAVNLAEKIITSFKTERADNHLPNVVSDLGVLLPLVWVGFKCRDVEIRARVLGLFQSWSHREGPHDSTVLFYQVRETAAIEREAAGQDGYAVLFYALSDPEARELQMQQRVFTMDEK</sequence>
<keyword evidence="3" id="KW-0805">Transcription regulation</keyword>
<dbReference type="VEuPathDB" id="FungiDB:ASPCADRAFT_518417"/>
<evidence type="ECO:0000256" key="3">
    <source>
        <dbReference type="ARBA" id="ARBA00023015"/>
    </source>
</evidence>
<evidence type="ECO:0000259" key="9">
    <source>
        <dbReference type="PROSITE" id="PS50048"/>
    </source>
</evidence>
<dbReference type="OrthoDB" id="71600at2759"/>
<dbReference type="PANTHER" id="PTHR36206">
    <property type="entry name" value="ASPERCRYPTIN BIOSYNTHESIS CLUSTER-SPECIFIC TRANSCRIPTION REGULATOR ATNN-RELATED"/>
    <property type="match status" value="1"/>
</dbReference>
<dbReference type="InterPro" id="IPR001138">
    <property type="entry name" value="Zn2Cys6_DnaBD"/>
</dbReference>
<dbReference type="GO" id="GO:0009893">
    <property type="term" value="P:positive regulation of metabolic process"/>
    <property type="evidence" value="ECO:0007669"/>
    <property type="project" value="UniProtKB-ARBA"/>
</dbReference>
<dbReference type="AlphaFoldDB" id="A0A1R3RAY6"/>
<feature type="transmembrane region" description="Helical" evidence="8">
    <location>
        <begin position="7"/>
        <end position="30"/>
    </location>
</feature>
<evidence type="ECO:0000313" key="10">
    <source>
        <dbReference type="EMBL" id="OOF91617.1"/>
    </source>
</evidence>
<evidence type="ECO:0000313" key="11">
    <source>
        <dbReference type="Proteomes" id="UP000188318"/>
    </source>
</evidence>
<evidence type="ECO:0000256" key="8">
    <source>
        <dbReference type="SAM" id="Phobius"/>
    </source>
</evidence>
<dbReference type="InterPro" id="IPR052360">
    <property type="entry name" value="Transcr_Regulatory_Proteins"/>
</dbReference>
<dbReference type="EMBL" id="KV907510">
    <property type="protein sequence ID" value="OOF91617.1"/>
    <property type="molecule type" value="Genomic_DNA"/>
</dbReference>
<keyword evidence="4" id="KW-0238">DNA-binding</keyword>
<feature type="transmembrane region" description="Helical" evidence="8">
    <location>
        <begin position="42"/>
        <end position="62"/>
    </location>
</feature>
<protein>
    <recommendedName>
        <fullName evidence="9">Zn(2)-C6 fungal-type domain-containing protein</fullName>
    </recommendedName>
</protein>
<dbReference type="PROSITE" id="PS00463">
    <property type="entry name" value="ZN2_CY6_FUNGAL_1"/>
    <property type="match status" value="1"/>
</dbReference>
<dbReference type="PROSITE" id="PS50048">
    <property type="entry name" value="ZN2_CY6_FUNGAL_2"/>
    <property type="match status" value="1"/>
</dbReference>
<feature type="domain" description="Zn(2)-C6 fungal-type" evidence="9">
    <location>
        <begin position="282"/>
        <end position="311"/>
    </location>
</feature>
<gene>
    <name evidence="10" type="ORF">ASPCADRAFT_518417</name>
</gene>
<organism evidence="10 11">
    <name type="scientific">Aspergillus carbonarius (strain ITEM 5010)</name>
    <dbReference type="NCBI Taxonomy" id="602072"/>
    <lineage>
        <taxon>Eukaryota</taxon>
        <taxon>Fungi</taxon>
        <taxon>Dikarya</taxon>
        <taxon>Ascomycota</taxon>
        <taxon>Pezizomycotina</taxon>
        <taxon>Eurotiomycetes</taxon>
        <taxon>Eurotiomycetidae</taxon>
        <taxon>Eurotiales</taxon>
        <taxon>Aspergillaceae</taxon>
        <taxon>Aspergillus</taxon>
        <taxon>Aspergillus subgen. Circumdati</taxon>
    </lineage>
</organism>
<evidence type="ECO:0000256" key="6">
    <source>
        <dbReference type="ARBA" id="ARBA00023242"/>
    </source>
</evidence>
<dbReference type="PANTHER" id="PTHR36206:SF16">
    <property type="entry name" value="TRANSCRIPTION FACTOR DOMAIN-CONTAINING PROTEIN-RELATED"/>
    <property type="match status" value="1"/>
</dbReference>
<feature type="transmembrane region" description="Helical" evidence="8">
    <location>
        <begin position="185"/>
        <end position="204"/>
    </location>
</feature>
<evidence type="ECO:0000256" key="7">
    <source>
        <dbReference type="SAM" id="MobiDB-lite"/>
    </source>
</evidence>
<dbReference type="Gene3D" id="4.10.240.10">
    <property type="entry name" value="Zn(2)-C6 fungal-type DNA-binding domain"/>
    <property type="match status" value="1"/>
</dbReference>
<dbReference type="SMART" id="SM00066">
    <property type="entry name" value="GAL4"/>
    <property type="match status" value="1"/>
</dbReference>
<evidence type="ECO:0000256" key="5">
    <source>
        <dbReference type="ARBA" id="ARBA00023163"/>
    </source>
</evidence>
<keyword evidence="6" id="KW-0539">Nucleus</keyword>
<keyword evidence="2" id="KW-0862">Zinc</keyword>
<proteinExistence type="predicted"/>
<feature type="region of interest" description="Disordered" evidence="7">
    <location>
        <begin position="230"/>
        <end position="251"/>
    </location>
</feature>
<dbReference type="SUPFAM" id="SSF57701">
    <property type="entry name" value="Zn2/Cys6 DNA-binding domain"/>
    <property type="match status" value="1"/>
</dbReference>
<dbReference type="GO" id="GO:0003677">
    <property type="term" value="F:DNA binding"/>
    <property type="evidence" value="ECO:0007669"/>
    <property type="project" value="UniProtKB-KW"/>
</dbReference>